<dbReference type="GO" id="GO:0000398">
    <property type="term" value="P:mRNA splicing, via spliceosome"/>
    <property type="evidence" value="ECO:0007669"/>
    <property type="project" value="InterPro"/>
</dbReference>
<organism evidence="5 6">
    <name type="scientific">Lineolata rhizophorae</name>
    <dbReference type="NCBI Taxonomy" id="578093"/>
    <lineage>
        <taxon>Eukaryota</taxon>
        <taxon>Fungi</taxon>
        <taxon>Dikarya</taxon>
        <taxon>Ascomycota</taxon>
        <taxon>Pezizomycotina</taxon>
        <taxon>Dothideomycetes</taxon>
        <taxon>Dothideomycetes incertae sedis</taxon>
        <taxon>Lineolatales</taxon>
        <taxon>Lineolataceae</taxon>
        <taxon>Lineolata</taxon>
    </lineage>
</organism>
<dbReference type="AlphaFoldDB" id="A0A6A6NR11"/>
<evidence type="ECO:0000256" key="1">
    <source>
        <dbReference type="ARBA" id="ARBA00022884"/>
    </source>
</evidence>
<dbReference type="GO" id="GO:0071013">
    <property type="term" value="C:catalytic step 2 spliceosome"/>
    <property type="evidence" value="ECO:0007669"/>
    <property type="project" value="TreeGrafter"/>
</dbReference>
<accession>A0A6A6NR11</accession>
<reference evidence="5" key="1">
    <citation type="journal article" date="2020" name="Stud. Mycol.">
        <title>101 Dothideomycetes genomes: a test case for predicting lifestyles and emergence of pathogens.</title>
        <authorList>
            <person name="Haridas S."/>
            <person name="Albert R."/>
            <person name="Binder M."/>
            <person name="Bloem J."/>
            <person name="Labutti K."/>
            <person name="Salamov A."/>
            <person name="Andreopoulos B."/>
            <person name="Baker S."/>
            <person name="Barry K."/>
            <person name="Bills G."/>
            <person name="Bluhm B."/>
            <person name="Cannon C."/>
            <person name="Castanera R."/>
            <person name="Culley D."/>
            <person name="Daum C."/>
            <person name="Ezra D."/>
            <person name="Gonzalez J."/>
            <person name="Henrissat B."/>
            <person name="Kuo A."/>
            <person name="Liang C."/>
            <person name="Lipzen A."/>
            <person name="Lutzoni F."/>
            <person name="Magnuson J."/>
            <person name="Mondo S."/>
            <person name="Nolan M."/>
            <person name="Ohm R."/>
            <person name="Pangilinan J."/>
            <person name="Park H.-J."/>
            <person name="Ramirez L."/>
            <person name="Alfaro M."/>
            <person name="Sun H."/>
            <person name="Tritt A."/>
            <person name="Yoshinaga Y."/>
            <person name="Zwiers L.-H."/>
            <person name="Turgeon B."/>
            <person name="Goodwin S."/>
            <person name="Spatafora J."/>
            <person name="Crous P."/>
            <person name="Grigoriev I."/>
        </authorList>
    </citation>
    <scope>NUCLEOTIDE SEQUENCE</scope>
    <source>
        <strain evidence="5">ATCC 16933</strain>
    </source>
</reference>
<dbReference type="CDD" id="cd12411">
    <property type="entry name" value="RRM_ist3_like"/>
    <property type="match status" value="1"/>
</dbReference>
<dbReference type="InterPro" id="IPR051847">
    <property type="entry name" value="RNA_proc/Spliceosome_comp"/>
</dbReference>
<feature type="compositionally biased region" description="Basic and acidic residues" evidence="3">
    <location>
        <begin position="190"/>
        <end position="209"/>
    </location>
</feature>
<keyword evidence="1 2" id="KW-0694">RNA-binding</keyword>
<protein>
    <recommendedName>
        <fullName evidence="4">RRM domain-containing protein</fullName>
    </recommendedName>
</protein>
<dbReference type="GO" id="GO:0071011">
    <property type="term" value="C:precatalytic spliceosome"/>
    <property type="evidence" value="ECO:0007669"/>
    <property type="project" value="TreeGrafter"/>
</dbReference>
<feature type="region of interest" description="Disordered" evidence="3">
    <location>
        <begin position="127"/>
        <end position="245"/>
    </location>
</feature>
<dbReference type="GO" id="GO:0005686">
    <property type="term" value="C:U2 snRNP"/>
    <property type="evidence" value="ECO:0007669"/>
    <property type="project" value="TreeGrafter"/>
</dbReference>
<keyword evidence="6" id="KW-1185">Reference proteome</keyword>
<feature type="compositionally biased region" description="Basic and acidic residues" evidence="3">
    <location>
        <begin position="162"/>
        <end position="175"/>
    </location>
</feature>
<evidence type="ECO:0000313" key="5">
    <source>
        <dbReference type="EMBL" id="KAF2454171.1"/>
    </source>
</evidence>
<dbReference type="SUPFAM" id="SSF54928">
    <property type="entry name" value="RNA-binding domain, RBD"/>
    <property type="match status" value="1"/>
</dbReference>
<dbReference type="PANTHER" id="PTHR45880:SF1">
    <property type="entry name" value="RNA-BINDING MOTIF PROTEIN, X-LINKED 2"/>
    <property type="match status" value="1"/>
</dbReference>
<dbReference type="PROSITE" id="PS50102">
    <property type="entry name" value="RRM"/>
    <property type="match status" value="1"/>
</dbReference>
<dbReference type="InterPro" id="IPR045844">
    <property type="entry name" value="RRM_Ist3-like"/>
</dbReference>
<gene>
    <name evidence="5" type="ORF">BDY21DRAFT_113602</name>
</gene>
<dbReference type="Gene3D" id="3.30.70.330">
    <property type="match status" value="1"/>
</dbReference>
<evidence type="ECO:0000256" key="3">
    <source>
        <dbReference type="SAM" id="MobiDB-lite"/>
    </source>
</evidence>
<proteinExistence type="predicted"/>
<feature type="compositionally biased region" description="Basic residues" evidence="3">
    <location>
        <begin position="210"/>
        <end position="222"/>
    </location>
</feature>
<sequence>MNNVRAIQELNKRELTAGISTSASWHNDYRDTAFVFIGGLPFDLSEGDVITIFSQFGEPVWLKLARDKETGKSRGFGWLKYEDQRSTDLAVDNLGGTKVLGRTLRVDHARYKPRENEDMEENALKLVDGGMAGQRNGRGGLDIGGDESDDDERRRRKRHERRKCERRDRDDGTERDGEEEGRRRRRREHHNRDSDYDEQRDGRAQDRERERRHRRHHRRSRSRSPASRDPNGFEDDRRRRSRNAH</sequence>
<dbReference type="Proteomes" id="UP000799766">
    <property type="component" value="Unassembled WGS sequence"/>
</dbReference>
<name>A0A6A6NR11_9PEZI</name>
<dbReference type="GO" id="GO:0003723">
    <property type="term" value="F:RNA binding"/>
    <property type="evidence" value="ECO:0007669"/>
    <property type="project" value="UniProtKB-UniRule"/>
</dbReference>
<evidence type="ECO:0000313" key="6">
    <source>
        <dbReference type="Proteomes" id="UP000799766"/>
    </source>
</evidence>
<dbReference type="PANTHER" id="PTHR45880">
    <property type="entry name" value="RNA-BINDING MOTIF PROTEIN, X-LINKED 2"/>
    <property type="match status" value="1"/>
</dbReference>
<evidence type="ECO:0000259" key="4">
    <source>
        <dbReference type="PROSITE" id="PS50102"/>
    </source>
</evidence>
<feature type="domain" description="RRM" evidence="4">
    <location>
        <begin position="33"/>
        <end position="111"/>
    </location>
</feature>
<dbReference type="InterPro" id="IPR012677">
    <property type="entry name" value="Nucleotide-bd_a/b_plait_sf"/>
</dbReference>
<feature type="compositionally biased region" description="Gly residues" evidence="3">
    <location>
        <begin position="130"/>
        <end position="143"/>
    </location>
</feature>
<dbReference type="InterPro" id="IPR035979">
    <property type="entry name" value="RBD_domain_sf"/>
</dbReference>
<evidence type="ECO:0000256" key="2">
    <source>
        <dbReference type="PROSITE-ProRule" id="PRU00176"/>
    </source>
</evidence>
<dbReference type="Pfam" id="PF00076">
    <property type="entry name" value="RRM_1"/>
    <property type="match status" value="1"/>
</dbReference>
<dbReference type="OrthoDB" id="2573941at2759"/>
<dbReference type="EMBL" id="MU001693">
    <property type="protein sequence ID" value="KAF2454171.1"/>
    <property type="molecule type" value="Genomic_DNA"/>
</dbReference>
<dbReference type="SMART" id="SM00360">
    <property type="entry name" value="RRM"/>
    <property type="match status" value="1"/>
</dbReference>
<dbReference type="InterPro" id="IPR000504">
    <property type="entry name" value="RRM_dom"/>
</dbReference>